<accession>A0A9J6P9H7</accession>
<dbReference type="GO" id="GO:0008483">
    <property type="term" value="F:transaminase activity"/>
    <property type="evidence" value="ECO:0007669"/>
    <property type="project" value="UniProtKB-KW"/>
</dbReference>
<evidence type="ECO:0000313" key="7">
    <source>
        <dbReference type="Proteomes" id="UP001056429"/>
    </source>
</evidence>
<dbReference type="Pfam" id="PF01041">
    <property type="entry name" value="DegT_DnrJ_EryC1"/>
    <property type="match status" value="1"/>
</dbReference>
<organism evidence="6 7">
    <name type="scientific">Oceanirhabdus seepicola</name>
    <dbReference type="NCBI Taxonomy" id="2828781"/>
    <lineage>
        <taxon>Bacteria</taxon>
        <taxon>Bacillati</taxon>
        <taxon>Bacillota</taxon>
        <taxon>Clostridia</taxon>
        <taxon>Eubacteriales</taxon>
        <taxon>Clostridiaceae</taxon>
        <taxon>Oceanirhabdus</taxon>
    </lineage>
</organism>
<dbReference type="InterPro" id="IPR000653">
    <property type="entry name" value="DegT/StrS_aminotransferase"/>
</dbReference>
<dbReference type="AlphaFoldDB" id="A0A9J6P9H7"/>
<evidence type="ECO:0000313" key="6">
    <source>
        <dbReference type="EMBL" id="MCM1992489.1"/>
    </source>
</evidence>
<feature type="active site" description="Proton acceptor" evidence="3">
    <location>
        <position position="186"/>
    </location>
</feature>
<name>A0A9J6P9H7_9CLOT</name>
<protein>
    <submittedName>
        <fullName evidence="6">DegT/DnrJ/EryC1/StrS family aminotransferase</fullName>
    </submittedName>
</protein>
<dbReference type="RefSeq" id="WP_250861653.1">
    <property type="nucleotide sequence ID" value="NZ_JAGSOJ010000006.1"/>
</dbReference>
<dbReference type="Gene3D" id="3.90.1150.10">
    <property type="entry name" value="Aspartate Aminotransferase, domain 1"/>
    <property type="match status" value="1"/>
</dbReference>
<dbReference type="Gene3D" id="3.40.640.10">
    <property type="entry name" value="Type I PLP-dependent aspartate aminotransferase-like (Major domain)"/>
    <property type="match status" value="1"/>
</dbReference>
<comment type="similarity">
    <text evidence="2 5">Belongs to the DegT/DnrJ/EryC1 family.</text>
</comment>
<reference evidence="6" key="1">
    <citation type="journal article" date="2021" name="mSystems">
        <title>Bacteria and Archaea Synergistically Convert Glycine Betaine to Biogenic Methane in the Formosa Cold Seep of the South China Sea.</title>
        <authorList>
            <person name="Li L."/>
            <person name="Zhang W."/>
            <person name="Zhang S."/>
            <person name="Song L."/>
            <person name="Sun Q."/>
            <person name="Zhang H."/>
            <person name="Xiang H."/>
            <person name="Dong X."/>
        </authorList>
    </citation>
    <scope>NUCLEOTIDE SEQUENCE</scope>
    <source>
        <strain evidence="6">ZWT</strain>
    </source>
</reference>
<gene>
    <name evidence="6" type="ORF">KDK92_22475</name>
</gene>
<dbReference type="SUPFAM" id="SSF53383">
    <property type="entry name" value="PLP-dependent transferases"/>
    <property type="match status" value="1"/>
</dbReference>
<sequence length="366" mass="41469">MKVNLLDLKVQYENIKDEIREAIDEVLESTHFIMGENVKKLEQEIAEFCGVKRAIAVGNGTDALLLSLRALGIEEGDEVITSPFTFFASAETSSLIGAKPVFVDINPDTLCIDENKIEEAITEKTKAIIPIHIFGQMCNMDKIMEIANKHNLVVIEDACQAIGAEYKGVKAGNFGNAATFSFFPTKNLGAYGDAGMIVTNDEELADKLCMLRQHGTKKKYMHEMIGHNSRLDEIQAAILRVKLRYLAKWTEDRRKNAEIYNELLKDINVKTPCEMEERKHVYHQYCILADNKEEVMAFLKDKGIGFGNYYPIPVHQLPIYKELGYADQKLEVCEDACRKSVALPMYPELNEEQQKYVVDCLKEIVK</sequence>
<dbReference type="InterPro" id="IPR015424">
    <property type="entry name" value="PyrdxlP-dep_Trfase"/>
</dbReference>
<evidence type="ECO:0000256" key="4">
    <source>
        <dbReference type="PIRSR" id="PIRSR000390-2"/>
    </source>
</evidence>
<proteinExistence type="inferred from homology"/>
<dbReference type="EMBL" id="JAGSOJ010000006">
    <property type="protein sequence ID" value="MCM1992489.1"/>
    <property type="molecule type" value="Genomic_DNA"/>
</dbReference>
<dbReference type="Proteomes" id="UP001056429">
    <property type="component" value="Unassembled WGS sequence"/>
</dbReference>
<keyword evidence="6" id="KW-0032">Aminotransferase</keyword>
<dbReference type="InterPro" id="IPR015421">
    <property type="entry name" value="PyrdxlP-dep_Trfase_major"/>
</dbReference>
<keyword evidence="1 4" id="KW-0663">Pyridoxal phosphate</keyword>
<dbReference type="InterPro" id="IPR015422">
    <property type="entry name" value="PyrdxlP-dep_Trfase_small"/>
</dbReference>
<keyword evidence="6" id="KW-0808">Transferase</keyword>
<feature type="modified residue" description="N6-(pyridoxal phosphate)lysine" evidence="4">
    <location>
        <position position="186"/>
    </location>
</feature>
<evidence type="ECO:0000256" key="1">
    <source>
        <dbReference type="ARBA" id="ARBA00022898"/>
    </source>
</evidence>
<dbReference type="PANTHER" id="PTHR30244:SF36">
    <property type="entry name" value="3-OXO-GLUCOSE-6-PHOSPHATE:GLUTAMATE AMINOTRANSFERASE"/>
    <property type="match status" value="1"/>
</dbReference>
<evidence type="ECO:0000256" key="2">
    <source>
        <dbReference type="ARBA" id="ARBA00037999"/>
    </source>
</evidence>
<keyword evidence="7" id="KW-1185">Reference proteome</keyword>
<dbReference type="PANTHER" id="PTHR30244">
    <property type="entry name" value="TRANSAMINASE"/>
    <property type="match status" value="1"/>
</dbReference>
<comment type="caution">
    <text evidence="6">The sequence shown here is derived from an EMBL/GenBank/DDBJ whole genome shotgun (WGS) entry which is preliminary data.</text>
</comment>
<dbReference type="GO" id="GO:0000271">
    <property type="term" value="P:polysaccharide biosynthetic process"/>
    <property type="evidence" value="ECO:0007669"/>
    <property type="project" value="TreeGrafter"/>
</dbReference>
<dbReference type="GO" id="GO:0030170">
    <property type="term" value="F:pyridoxal phosphate binding"/>
    <property type="evidence" value="ECO:0007669"/>
    <property type="project" value="UniProtKB-ARBA"/>
</dbReference>
<dbReference type="FunFam" id="3.40.640.10:FF:000089">
    <property type="entry name" value="Aminotransferase, DegT/DnrJ/EryC1/StrS family"/>
    <property type="match status" value="1"/>
</dbReference>
<evidence type="ECO:0000256" key="3">
    <source>
        <dbReference type="PIRSR" id="PIRSR000390-1"/>
    </source>
</evidence>
<evidence type="ECO:0000256" key="5">
    <source>
        <dbReference type="RuleBase" id="RU004508"/>
    </source>
</evidence>
<dbReference type="CDD" id="cd00616">
    <property type="entry name" value="AHBA_syn"/>
    <property type="match status" value="1"/>
</dbReference>
<dbReference type="PIRSF" id="PIRSF000390">
    <property type="entry name" value="PLP_StrS"/>
    <property type="match status" value="1"/>
</dbReference>
<reference evidence="6" key="2">
    <citation type="submission" date="2021-04" db="EMBL/GenBank/DDBJ databases">
        <authorList>
            <person name="Dong X."/>
        </authorList>
    </citation>
    <scope>NUCLEOTIDE SEQUENCE</scope>
    <source>
        <strain evidence="6">ZWT</strain>
    </source>
</reference>